<dbReference type="PROSITE" id="PS50082">
    <property type="entry name" value="WD_REPEATS_2"/>
    <property type="match status" value="3"/>
</dbReference>
<dbReference type="Pfam" id="PF00400">
    <property type="entry name" value="WD40"/>
    <property type="match status" value="4"/>
</dbReference>
<evidence type="ECO:0000256" key="2">
    <source>
        <dbReference type="SAM" id="MobiDB-lite"/>
    </source>
</evidence>
<evidence type="ECO:0000256" key="1">
    <source>
        <dbReference type="PROSITE-ProRule" id="PRU00221"/>
    </source>
</evidence>
<feature type="repeat" description="WD" evidence="1">
    <location>
        <begin position="383"/>
        <end position="424"/>
    </location>
</feature>
<dbReference type="InterPro" id="IPR045182">
    <property type="entry name" value="JINGUBANG-like"/>
</dbReference>
<dbReference type="InterPro" id="IPR015943">
    <property type="entry name" value="WD40/YVTN_repeat-like_dom_sf"/>
</dbReference>
<dbReference type="AlphaFoldDB" id="A0A835DWW2"/>
<feature type="compositionally biased region" description="Acidic residues" evidence="2">
    <location>
        <begin position="664"/>
        <end position="674"/>
    </location>
</feature>
<comment type="caution">
    <text evidence="3">The sequence shown here is derived from an EMBL/GenBank/DDBJ whole genome shotgun (WGS) entry which is preliminary data.</text>
</comment>
<proteinExistence type="predicted"/>
<protein>
    <submittedName>
        <fullName evidence="3">Uncharacterized protein</fullName>
    </submittedName>
</protein>
<feature type="region of interest" description="Disordered" evidence="2">
    <location>
        <begin position="647"/>
        <end position="681"/>
    </location>
</feature>
<keyword evidence="4" id="KW-1185">Reference proteome</keyword>
<accession>A0A835DWW2</accession>
<reference evidence="3" key="1">
    <citation type="submission" date="2020-07" db="EMBL/GenBank/DDBJ databases">
        <title>Genome sequence and genetic diversity analysis of an under-domesticated orphan crop, white fonio (Digitaria exilis).</title>
        <authorList>
            <person name="Bennetzen J.L."/>
            <person name="Chen S."/>
            <person name="Ma X."/>
            <person name="Wang X."/>
            <person name="Yssel A.E.J."/>
            <person name="Chaluvadi S.R."/>
            <person name="Johnson M."/>
            <person name="Gangashetty P."/>
            <person name="Hamidou F."/>
            <person name="Sanogo M.D."/>
            <person name="Zwaenepoel A."/>
            <person name="Wallace J."/>
            <person name="Van De Peer Y."/>
            <person name="Van Deynze A."/>
        </authorList>
    </citation>
    <scope>NUCLEOTIDE SEQUENCE</scope>
    <source>
        <tissue evidence="3">Leaves</tissue>
    </source>
</reference>
<sequence>MQLLLSISRALDRIGGEEEASRRPSVAMVDGWINGGNRTIRAEQMLEQTKPIVVAAGSSNLARSSSSAAPAAGRAGPGDPILSYHIISRGKAGSYLQYNPWGRTVRARDHVLSNGARRAVVPLTHSVVDLSSLSASLSNSDPSIQFNSPLVTLAGGVIPPAAMDFGRRKSFSFFEEDRKSSSRPPGAHTPVHHHQSSYYARSPAEPARLSMSSIPGGPPVVDMNMQTMTPPPPSPSSMLMGGACSPWVQSPLHARARLRFPPSSSPTAAIYHCLAALHRLDGDVHALAVARGVLFTASDSGRVRAWAAPGCFNRGYLDVGRGRVPALAACGGTLVTSHSRDHHVRVWTVCAAAVCDHIRAKKAATLPAKGSFLLSSLGMKRSPHQHRDTVSCLVLHAVAGLLYTASHDHTVKAWKLSDGSCVDSFVAHDGPVNAMVVNDADGCVFTASADGTVKMWRRVYGGTAHALIIVLRSELFSPVNALTLCHAAAAASGSSRRCFLYAGSSDGYVNVWEKEATVGRPAHAGHLKGHRLAVFCLASGCGGRVVVSGSEDATMRVWRRDQGSKGGGATHTCLAVIEGHRGPVRCLAVGGGEAGEVEGTMLLYSAGLDKSVKVWRIRVVGKDDDDEQDDDDDGEEDADQMLMAAAAGKVQGPDAAAAIPVRDDDVEADNDPDAEFVGPTPVLSPVWVEKRRHTSRG</sequence>
<feature type="repeat" description="WD" evidence="1">
    <location>
        <begin position="425"/>
        <end position="456"/>
    </location>
</feature>
<dbReference type="OrthoDB" id="190105at2759"/>
<gene>
    <name evidence="3" type="ORF">HU200_066765</name>
</gene>
<dbReference type="EMBL" id="JACEFO010003178">
    <property type="protein sequence ID" value="KAF8643702.1"/>
    <property type="molecule type" value="Genomic_DNA"/>
</dbReference>
<organism evidence="3 4">
    <name type="scientific">Digitaria exilis</name>
    <dbReference type="NCBI Taxonomy" id="1010633"/>
    <lineage>
        <taxon>Eukaryota</taxon>
        <taxon>Viridiplantae</taxon>
        <taxon>Streptophyta</taxon>
        <taxon>Embryophyta</taxon>
        <taxon>Tracheophyta</taxon>
        <taxon>Spermatophyta</taxon>
        <taxon>Magnoliopsida</taxon>
        <taxon>Liliopsida</taxon>
        <taxon>Poales</taxon>
        <taxon>Poaceae</taxon>
        <taxon>PACMAD clade</taxon>
        <taxon>Panicoideae</taxon>
        <taxon>Panicodae</taxon>
        <taxon>Paniceae</taxon>
        <taxon>Anthephorinae</taxon>
        <taxon>Digitaria</taxon>
    </lineage>
</organism>
<dbReference type="SUPFAM" id="SSF50978">
    <property type="entry name" value="WD40 repeat-like"/>
    <property type="match status" value="1"/>
</dbReference>
<dbReference type="SMART" id="SM00320">
    <property type="entry name" value="WD40"/>
    <property type="match status" value="6"/>
</dbReference>
<dbReference type="InterPro" id="IPR001680">
    <property type="entry name" value="WD40_rpt"/>
</dbReference>
<feature type="region of interest" description="Disordered" evidence="2">
    <location>
        <begin position="176"/>
        <end position="238"/>
    </location>
</feature>
<feature type="repeat" description="WD" evidence="1">
    <location>
        <begin position="527"/>
        <end position="558"/>
    </location>
</feature>
<dbReference type="PROSITE" id="PS50294">
    <property type="entry name" value="WD_REPEATS_REGION"/>
    <property type="match status" value="2"/>
</dbReference>
<dbReference type="PANTHER" id="PTHR22844:SF213">
    <property type="entry name" value="OS01G0232200 PROTEIN"/>
    <property type="match status" value="1"/>
</dbReference>
<dbReference type="Proteomes" id="UP000636709">
    <property type="component" value="Unassembled WGS sequence"/>
</dbReference>
<evidence type="ECO:0000313" key="3">
    <source>
        <dbReference type="EMBL" id="KAF8643702.1"/>
    </source>
</evidence>
<name>A0A835DWW2_9POAL</name>
<dbReference type="Gene3D" id="2.130.10.10">
    <property type="entry name" value="YVTN repeat-like/Quinoprotein amine dehydrogenase"/>
    <property type="match status" value="2"/>
</dbReference>
<evidence type="ECO:0000313" key="4">
    <source>
        <dbReference type="Proteomes" id="UP000636709"/>
    </source>
</evidence>
<dbReference type="InterPro" id="IPR036322">
    <property type="entry name" value="WD40_repeat_dom_sf"/>
</dbReference>
<dbReference type="PANTHER" id="PTHR22844">
    <property type="entry name" value="F-BOX AND WD40 DOMAIN PROTEIN"/>
    <property type="match status" value="1"/>
</dbReference>
<keyword evidence="1" id="KW-0853">WD repeat</keyword>